<keyword evidence="1" id="KW-0808">Transferase</keyword>
<feature type="transmembrane region" description="Helical" evidence="4">
    <location>
        <begin position="7"/>
        <end position="26"/>
    </location>
</feature>
<evidence type="ECO:0000256" key="4">
    <source>
        <dbReference type="SAM" id="Phobius"/>
    </source>
</evidence>
<organism evidence="5 6">
    <name type="scientific">Cadophora malorum</name>
    <dbReference type="NCBI Taxonomy" id="108018"/>
    <lineage>
        <taxon>Eukaryota</taxon>
        <taxon>Fungi</taxon>
        <taxon>Dikarya</taxon>
        <taxon>Ascomycota</taxon>
        <taxon>Pezizomycotina</taxon>
        <taxon>Leotiomycetes</taxon>
        <taxon>Helotiales</taxon>
        <taxon>Ploettnerulaceae</taxon>
        <taxon>Cadophora</taxon>
    </lineage>
</organism>
<dbReference type="EMBL" id="JAFJYH010000209">
    <property type="protein sequence ID" value="KAG4415763.1"/>
    <property type="molecule type" value="Genomic_DNA"/>
</dbReference>
<protein>
    <recommendedName>
        <fullName evidence="7">Alternative oxidase</fullName>
    </recommendedName>
</protein>
<keyword evidence="4" id="KW-0812">Transmembrane</keyword>
<dbReference type="CDD" id="cd11296">
    <property type="entry name" value="O-FucT_like"/>
    <property type="match status" value="1"/>
</dbReference>
<evidence type="ECO:0008006" key="7">
    <source>
        <dbReference type="Google" id="ProtNLM"/>
    </source>
</evidence>
<evidence type="ECO:0000313" key="5">
    <source>
        <dbReference type="EMBL" id="KAG4415763.1"/>
    </source>
</evidence>
<dbReference type="OrthoDB" id="20368at2759"/>
<dbReference type="Pfam" id="PF10250">
    <property type="entry name" value="O-FucT"/>
    <property type="match status" value="1"/>
</dbReference>
<evidence type="ECO:0000256" key="1">
    <source>
        <dbReference type="ARBA" id="ARBA00022679"/>
    </source>
</evidence>
<dbReference type="Gene3D" id="3.40.50.11350">
    <property type="match status" value="1"/>
</dbReference>
<gene>
    <name evidence="5" type="ORF">IFR04_011127</name>
</gene>
<accession>A0A8H7TBE9</accession>
<dbReference type="AlphaFoldDB" id="A0A8H7TBE9"/>
<reference evidence="5" key="1">
    <citation type="submission" date="2021-02" db="EMBL/GenBank/DDBJ databases">
        <title>Genome sequence Cadophora malorum strain M34.</title>
        <authorList>
            <person name="Stefanovic E."/>
            <person name="Vu D."/>
            <person name="Scully C."/>
            <person name="Dijksterhuis J."/>
            <person name="Roader J."/>
            <person name="Houbraken J."/>
        </authorList>
    </citation>
    <scope>NUCLEOTIDE SEQUENCE</scope>
    <source>
        <strain evidence="5">M34</strain>
    </source>
</reference>
<keyword evidence="4" id="KW-0472">Membrane</keyword>
<evidence type="ECO:0000256" key="3">
    <source>
        <dbReference type="ARBA" id="ARBA00023277"/>
    </source>
</evidence>
<sequence length="446" mass="50489">MISKPRILAVGVVLVSLWVFMGLLRMQSLELDLDEQATWNYDTRIEKWSKEDFITEAMSAAVEDDFDFGYIAEMCDEQEWDDSVVFECQNLIGGVGNLRQEILHCIRYAIDAGAGLVLPVIHLRETSDLSNLESGTTSMDYLFDKQRFLSRMEKSCPQMRVYQDVEELKTIGTVTKTELIDPKKLPHAMTSRIAYSCREHIKEIRAPLGQISLIPLENLWRHFPICHDPVGFADTFGNLIPLREDVHRLAATALYSLYSQYDVPVDPSTPTTHPFANTFIGIHLRTANDILSYWLGYDDQASYYIQRIKASQHLSSIPIMYIASGNATSVTSFTAEQEDALVQPEHVITKHDLLSGSDAAELAALTWDQQALVDYLILSRSGFFMGMADSSFAWTIAVNRRKETEAGTCGFPKGWWKSKVLGTALRDEFSDLLGKHGYGWEDKMWP</sequence>
<evidence type="ECO:0000313" key="6">
    <source>
        <dbReference type="Proteomes" id="UP000664132"/>
    </source>
</evidence>
<evidence type="ECO:0000256" key="2">
    <source>
        <dbReference type="ARBA" id="ARBA00023253"/>
    </source>
</evidence>
<keyword evidence="3" id="KW-0119">Carbohydrate metabolism</keyword>
<dbReference type="Proteomes" id="UP000664132">
    <property type="component" value="Unassembled WGS sequence"/>
</dbReference>
<keyword evidence="2" id="KW-0294">Fucose metabolism</keyword>
<proteinExistence type="predicted"/>
<comment type="caution">
    <text evidence="5">The sequence shown here is derived from an EMBL/GenBank/DDBJ whole genome shotgun (WGS) entry which is preliminary data.</text>
</comment>
<dbReference type="GO" id="GO:0006004">
    <property type="term" value="P:fucose metabolic process"/>
    <property type="evidence" value="ECO:0007669"/>
    <property type="project" value="UniProtKB-KW"/>
</dbReference>
<keyword evidence="4" id="KW-1133">Transmembrane helix</keyword>
<dbReference type="InterPro" id="IPR019378">
    <property type="entry name" value="GDP-Fuc_O-FucTrfase"/>
</dbReference>
<name>A0A8H7TBE9_9HELO</name>
<dbReference type="GO" id="GO:0016740">
    <property type="term" value="F:transferase activity"/>
    <property type="evidence" value="ECO:0007669"/>
    <property type="project" value="UniProtKB-KW"/>
</dbReference>
<keyword evidence="6" id="KW-1185">Reference proteome</keyword>